<dbReference type="AlphaFoldDB" id="A0A1R2CJ89"/>
<gene>
    <name evidence="1" type="ORF">SteCoe_8798</name>
</gene>
<evidence type="ECO:0000313" key="1">
    <source>
        <dbReference type="EMBL" id="OMJ89078.1"/>
    </source>
</evidence>
<proteinExistence type="predicted"/>
<accession>A0A1R2CJ89</accession>
<keyword evidence="2" id="KW-1185">Reference proteome</keyword>
<reference evidence="1 2" key="1">
    <citation type="submission" date="2016-11" db="EMBL/GenBank/DDBJ databases">
        <title>The macronuclear genome of Stentor coeruleus: a giant cell with tiny introns.</title>
        <authorList>
            <person name="Slabodnick M."/>
            <person name="Ruby J.G."/>
            <person name="Reiff S.B."/>
            <person name="Swart E.C."/>
            <person name="Gosai S."/>
            <person name="Prabakaran S."/>
            <person name="Witkowska E."/>
            <person name="Larue G.E."/>
            <person name="Fisher S."/>
            <person name="Freeman R.M."/>
            <person name="Gunawardena J."/>
            <person name="Chu W."/>
            <person name="Stover N.A."/>
            <person name="Gregory B.D."/>
            <person name="Nowacki M."/>
            <person name="Derisi J."/>
            <person name="Roy S.W."/>
            <person name="Marshall W.F."/>
            <person name="Sood P."/>
        </authorList>
    </citation>
    <scope>NUCLEOTIDE SEQUENCE [LARGE SCALE GENOMIC DNA]</scope>
    <source>
        <strain evidence="1">WM001</strain>
    </source>
</reference>
<name>A0A1R2CJ89_9CILI</name>
<evidence type="ECO:0000313" key="2">
    <source>
        <dbReference type="Proteomes" id="UP000187209"/>
    </source>
</evidence>
<protein>
    <submittedName>
        <fullName evidence="1">Uncharacterized protein</fullName>
    </submittedName>
</protein>
<sequence>MSSEKIQEESKAPAKYMINVFPSVSVSIDQDFIQSVQRKDENALSIANCNPPKNCNKPAKEKAFYGRQKMKHTKITSAPEGPTRLLPISNLENKISPLQADAELKKLKEKFHKGSKTSCSCVIA</sequence>
<dbReference type="Proteomes" id="UP000187209">
    <property type="component" value="Unassembled WGS sequence"/>
</dbReference>
<organism evidence="1 2">
    <name type="scientific">Stentor coeruleus</name>
    <dbReference type="NCBI Taxonomy" id="5963"/>
    <lineage>
        <taxon>Eukaryota</taxon>
        <taxon>Sar</taxon>
        <taxon>Alveolata</taxon>
        <taxon>Ciliophora</taxon>
        <taxon>Postciliodesmatophora</taxon>
        <taxon>Heterotrichea</taxon>
        <taxon>Heterotrichida</taxon>
        <taxon>Stentoridae</taxon>
        <taxon>Stentor</taxon>
    </lineage>
</organism>
<comment type="caution">
    <text evidence="1">The sequence shown here is derived from an EMBL/GenBank/DDBJ whole genome shotgun (WGS) entry which is preliminary data.</text>
</comment>
<dbReference type="EMBL" id="MPUH01000134">
    <property type="protein sequence ID" value="OMJ89078.1"/>
    <property type="molecule type" value="Genomic_DNA"/>
</dbReference>